<proteinExistence type="predicted"/>
<accession>A0ABX2WEH7</accession>
<dbReference type="EMBL" id="LXEQ01000001">
    <property type="protein sequence ID" value="OAT33532.1"/>
    <property type="molecule type" value="Genomic_DNA"/>
</dbReference>
<sequence length="44" mass="4769">MLFASPGIELGLIQAEFTGNSSHTNAFSKLKSFLAELRRMLLAG</sequence>
<reference evidence="1 2" key="1">
    <citation type="submission" date="2016-04" db="EMBL/GenBank/DDBJ databases">
        <title>ATOL: Assembling a taxonomically balanced genome-scale reconstruction of the evolutionary history of the Enterobacteriaceae.</title>
        <authorList>
            <person name="Plunkett G.III."/>
            <person name="Neeno-Eckwall E.C."/>
            <person name="Glasner J.D."/>
            <person name="Perna N.T."/>
        </authorList>
    </citation>
    <scope>NUCLEOTIDE SEQUENCE [LARGE SCALE GENOMIC DNA]</scope>
    <source>
        <strain evidence="1 2">ATCC 51602</strain>
    </source>
</reference>
<comment type="caution">
    <text evidence="1">The sequence shown here is derived from an EMBL/GenBank/DDBJ whole genome shotgun (WGS) entry which is preliminary data.</text>
</comment>
<organism evidence="1 2">
    <name type="scientific">Buttiauxella ferragutiae ATCC 51602</name>
    <dbReference type="NCBI Taxonomy" id="1354252"/>
    <lineage>
        <taxon>Bacteria</taxon>
        <taxon>Pseudomonadati</taxon>
        <taxon>Pseudomonadota</taxon>
        <taxon>Gammaproteobacteria</taxon>
        <taxon>Enterobacterales</taxon>
        <taxon>Enterobacteriaceae</taxon>
        <taxon>Buttiauxella</taxon>
    </lineage>
</organism>
<evidence type="ECO:0000313" key="2">
    <source>
        <dbReference type="Proteomes" id="UP000078407"/>
    </source>
</evidence>
<protein>
    <recommendedName>
        <fullName evidence="3">Transposase</fullName>
    </recommendedName>
</protein>
<name>A0ABX2WEH7_9ENTR</name>
<evidence type="ECO:0008006" key="3">
    <source>
        <dbReference type="Google" id="ProtNLM"/>
    </source>
</evidence>
<evidence type="ECO:0000313" key="1">
    <source>
        <dbReference type="EMBL" id="OAT33532.1"/>
    </source>
</evidence>
<gene>
    <name evidence="1" type="ORF">M976_00280</name>
</gene>
<dbReference type="Proteomes" id="UP000078407">
    <property type="component" value="Unassembled WGS sequence"/>
</dbReference>
<keyword evidence="2" id="KW-1185">Reference proteome</keyword>